<keyword evidence="2" id="KW-1185">Reference proteome</keyword>
<name>A0A8J8NQ29_HALGN</name>
<dbReference type="Proteomes" id="UP000785679">
    <property type="component" value="Unassembled WGS sequence"/>
</dbReference>
<protein>
    <recommendedName>
        <fullName evidence="3">Enkurin domain-containing protein</fullName>
    </recommendedName>
</protein>
<accession>A0A8J8NQ29</accession>
<evidence type="ECO:0000313" key="1">
    <source>
        <dbReference type="EMBL" id="TNV78175.1"/>
    </source>
</evidence>
<dbReference type="EMBL" id="RRYP01010764">
    <property type="protein sequence ID" value="TNV78175.1"/>
    <property type="molecule type" value="Genomic_DNA"/>
</dbReference>
<reference evidence="1" key="1">
    <citation type="submission" date="2019-06" db="EMBL/GenBank/DDBJ databases">
        <authorList>
            <person name="Zheng W."/>
        </authorList>
    </citation>
    <scope>NUCLEOTIDE SEQUENCE</scope>
    <source>
        <strain evidence="1">QDHG01</strain>
    </source>
</reference>
<evidence type="ECO:0008006" key="3">
    <source>
        <dbReference type="Google" id="ProtNLM"/>
    </source>
</evidence>
<proteinExistence type="predicted"/>
<dbReference type="AlphaFoldDB" id="A0A8J8NQ29"/>
<organism evidence="1 2">
    <name type="scientific">Halteria grandinella</name>
    <dbReference type="NCBI Taxonomy" id="5974"/>
    <lineage>
        <taxon>Eukaryota</taxon>
        <taxon>Sar</taxon>
        <taxon>Alveolata</taxon>
        <taxon>Ciliophora</taxon>
        <taxon>Intramacronucleata</taxon>
        <taxon>Spirotrichea</taxon>
        <taxon>Stichotrichia</taxon>
        <taxon>Sporadotrichida</taxon>
        <taxon>Halteriidae</taxon>
        <taxon>Halteria</taxon>
    </lineage>
</organism>
<sequence>MSQELSADIKVKHVLLMKDLQAARTTNRTRYQKSEPLLSSKVPNRSRDTSIFIPGNLQSHLTENNTSSIYEHLPHIEGSAHKGIQPNQYGLMKVISTPFLFQRIPQKSSNGAAKKFGSEKKVVPIGGVTSIYTKRIRFSNIQPTTKRISSDREVYFEGLKSERKMIPVDEFKFSRTFFGMETAKHAQELKLEDSFEQFPKLAPQNNRALQITEMFPHTYQSTLTSDPLISERYTQQKNDLREKLSKQIGRNRQRAIGNNYAQTAQNPYETMEKQNADDGNFSAWSGSSCGDIGDKMSSKLVIKQGFSLRKNAFSRPRERPHLNKQMLQLAKMSPKPQKPSEKPEESIFTIPLWDQQKKEKALEKLKERLFKMKEKRVKSFQRSLSSMRATLTDQNLNLEQDHIERAGQCIERLEDKLQRQVSNLRLDNPYF</sequence>
<comment type="caution">
    <text evidence="1">The sequence shown here is derived from an EMBL/GenBank/DDBJ whole genome shotgun (WGS) entry which is preliminary data.</text>
</comment>
<evidence type="ECO:0000313" key="2">
    <source>
        <dbReference type="Proteomes" id="UP000785679"/>
    </source>
</evidence>
<gene>
    <name evidence="1" type="ORF">FGO68_gene11571</name>
</gene>